<dbReference type="Proteomes" id="UP000242418">
    <property type="component" value="Unassembled WGS sequence"/>
</dbReference>
<accession>A0AB37Z234</accession>
<dbReference type="EMBL" id="FMTL01000001">
    <property type="protein sequence ID" value="SCW29567.1"/>
    <property type="molecule type" value="Genomic_DNA"/>
</dbReference>
<evidence type="ECO:0000313" key="1">
    <source>
        <dbReference type="EMBL" id="SCW29567.1"/>
    </source>
</evidence>
<evidence type="ECO:0000313" key="2">
    <source>
        <dbReference type="Proteomes" id="UP000242418"/>
    </source>
</evidence>
<keyword evidence="2" id="KW-1185">Reference proteome</keyword>
<proteinExistence type="predicted"/>
<protein>
    <submittedName>
        <fullName evidence="1">Uncharacterized protein</fullName>
    </submittedName>
</protein>
<dbReference type="AlphaFoldDB" id="A0AB37Z234"/>
<comment type="caution">
    <text evidence="1">The sequence shown here is derived from an EMBL/GenBank/DDBJ whole genome shotgun (WGS) entry which is preliminary data.</text>
</comment>
<gene>
    <name evidence="1" type="ORF">SAMN05216370_0204</name>
</gene>
<organism evidence="1 2">
    <name type="scientific">Pseudomonas peli</name>
    <dbReference type="NCBI Taxonomy" id="592361"/>
    <lineage>
        <taxon>Bacteria</taxon>
        <taxon>Pseudomonadati</taxon>
        <taxon>Pseudomonadota</taxon>
        <taxon>Gammaproteobacteria</taxon>
        <taxon>Pseudomonadales</taxon>
        <taxon>Pseudomonadaceae</taxon>
        <taxon>Pseudomonas</taxon>
    </lineage>
</organism>
<name>A0AB37Z234_9PSED</name>
<reference evidence="1 2" key="1">
    <citation type="submission" date="2016-10" db="EMBL/GenBank/DDBJ databases">
        <authorList>
            <person name="Varghese N."/>
            <person name="Submissions S."/>
        </authorList>
    </citation>
    <scope>NUCLEOTIDE SEQUENCE [LARGE SCALE GENOMIC DNA]</scope>
    <source>
        <strain evidence="1 2">DSM 17833</strain>
    </source>
</reference>
<sequence>MGQDTHDLICCDCKHIGWWKDFQPKEQQENIVKQD</sequence>